<evidence type="ECO:0000256" key="3">
    <source>
        <dbReference type="SAM" id="MobiDB-lite"/>
    </source>
</evidence>
<protein>
    <submittedName>
        <fullName evidence="4">Bifunctional hemolysin/adenylate cyclase</fullName>
    </submittedName>
</protein>
<accession>A0A238J8X8</accession>
<name>A0A238J8X8_9RHOB</name>
<dbReference type="InterPro" id="IPR011049">
    <property type="entry name" value="Serralysin-like_metalloprot_C"/>
</dbReference>
<dbReference type="AlphaFoldDB" id="A0A238J8X8"/>
<dbReference type="PRINTS" id="PR00313">
    <property type="entry name" value="CABNDNGRPT"/>
</dbReference>
<evidence type="ECO:0000313" key="5">
    <source>
        <dbReference type="Proteomes" id="UP000225972"/>
    </source>
</evidence>
<dbReference type="SUPFAM" id="SSF51120">
    <property type="entry name" value="beta-Roll"/>
    <property type="match status" value="4"/>
</dbReference>
<dbReference type="GO" id="GO:0005509">
    <property type="term" value="F:calcium ion binding"/>
    <property type="evidence" value="ECO:0007669"/>
    <property type="project" value="InterPro"/>
</dbReference>
<evidence type="ECO:0000256" key="1">
    <source>
        <dbReference type="ARBA" id="ARBA00004613"/>
    </source>
</evidence>
<keyword evidence="5" id="KW-1185">Reference proteome</keyword>
<organism evidence="4 5">
    <name type="scientific">Pelagimonas phthalicica</name>
    <dbReference type="NCBI Taxonomy" id="1037362"/>
    <lineage>
        <taxon>Bacteria</taxon>
        <taxon>Pseudomonadati</taxon>
        <taxon>Pseudomonadota</taxon>
        <taxon>Alphaproteobacteria</taxon>
        <taxon>Rhodobacterales</taxon>
        <taxon>Roseobacteraceae</taxon>
        <taxon>Pelagimonas</taxon>
    </lineage>
</organism>
<reference evidence="5" key="1">
    <citation type="submission" date="2017-05" db="EMBL/GenBank/DDBJ databases">
        <authorList>
            <person name="Rodrigo-Torres L."/>
            <person name="Arahal R. D."/>
            <person name="Lucena T."/>
        </authorList>
    </citation>
    <scope>NUCLEOTIDE SEQUENCE [LARGE SCALE GENOMIC DNA]</scope>
    <source>
        <strain evidence="5">CECT 8649</strain>
    </source>
</reference>
<dbReference type="EMBL" id="FXXP01000001">
    <property type="protein sequence ID" value="SMX26813.1"/>
    <property type="molecule type" value="Genomic_DNA"/>
</dbReference>
<dbReference type="Pfam" id="PF00353">
    <property type="entry name" value="HemolysinCabind"/>
    <property type="match status" value="7"/>
</dbReference>
<gene>
    <name evidence="4" type="primary">cya_2</name>
    <name evidence="4" type="ORF">TRP8649_00905</name>
</gene>
<evidence type="ECO:0000313" key="4">
    <source>
        <dbReference type="EMBL" id="SMX26813.1"/>
    </source>
</evidence>
<dbReference type="Proteomes" id="UP000225972">
    <property type="component" value="Unassembled WGS sequence"/>
</dbReference>
<dbReference type="PANTHER" id="PTHR38340">
    <property type="entry name" value="S-LAYER PROTEIN"/>
    <property type="match status" value="1"/>
</dbReference>
<proteinExistence type="predicted"/>
<dbReference type="Gene3D" id="2.150.10.10">
    <property type="entry name" value="Serralysin-like metalloprotease, C-terminal"/>
    <property type="match status" value="6"/>
</dbReference>
<evidence type="ECO:0000256" key="2">
    <source>
        <dbReference type="ARBA" id="ARBA00022525"/>
    </source>
</evidence>
<dbReference type="GO" id="GO:0005576">
    <property type="term" value="C:extracellular region"/>
    <property type="evidence" value="ECO:0007669"/>
    <property type="project" value="UniProtKB-SubCell"/>
</dbReference>
<comment type="subcellular location">
    <subcellularLocation>
        <location evidence="1">Secreted</location>
    </subcellularLocation>
</comment>
<dbReference type="PANTHER" id="PTHR38340:SF1">
    <property type="entry name" value="S-LAYER PROTEIN"/>
    <property type="match status" value="1"/>
</dbReference>
<dbReference type="InterPro" id="IPR001343">
    <property type="entry name" value="Hemolysn_Ca-bd"/>
</dbReference>
<dbReference type="PROSITE" id="PS00330">
    <property type="entry name" value="HEMOLYSIN_CALCIUM"/>
    <property type="match status" value="7"/>
</dbReference>
<dbReference type="InterPro" id="IPR050557">
    <property type="entry name" value="RTX_toxin/Mannuronan_C5-epim"/>
</dbReference>
<feature type="region of interest" description="Disordered" evidence="3">
    <location>
        <begin position="498"/>
        <end position="534"/>
    </location>
</feature>
<dbReference type="RefSeq" id="WP_133840701.1">
    <property type="nucleotide sequence ID" value="NZ_FXXP01000001.1"/>
</dbReference>
<dbReference type="SUPFAM" id="SSF101898">
    <property type="entry name" value="NHL repeat"/>
    <property type="match status" value="1"/>
</dbReference>
<dbReference type="InterPro" id="IPR018511">
    <property type="entry name" value="Hemolysin-typ_Ca-bd_CS"/>
</dbReference>
<keyword evidence="2" id="KW-0964">Secreted</keyword>
<sequence length="879" mass="90176">MLQAGLSGVGAISVPDMEMLYGLTDLEVVQGASGPVLFTVGRAGSYLSVFDLSGGQTRLIDHWEIPSFYLQLERTDLAILPTDDGLQVLLAGLDNGDLRGRTSVGTDLQTYLRYDAGSFDLGTIASIAVTGDGQEAIATLQDGSILQLTFDHTLRGISVRRPLGEINGLDATNVTTVSSDSGSYAVVAYGEQDALAFLRMNGSGDYNVIQTVDVADGLWIDRPGAMSAVVGADGVPYVVVAGSGSSSLTVLAIQDERLVPTGHVIDSLDTRFGQANFVETVVIGHQTFVVAAGADQGITVLALLPGGQLLPVATVAASVDTPLGGITALDVAVEGDSARIFVSTQTDPFLVEFEFTLDNAGLTLAGGDGADALVGGYGDDVIAGGLGNDTLTGGAGNDILIDGEQVDTLRGGAGADTFVLGSDGVRDQILDFQRGTDRLVLQSSDLVADRSDVEIYSRSWGAEIRIGTEVLWVYSADGQPLSLSDFQGDTITLTPNVSVNLDDYPDPGRDPGPEAGSDLDPSQIPGPPPAGPERLAEPAIALVGGNTLIGGGQGEVIGARFNGEQISGQGGNDRITGSSTGDILLGDGGFDTIYGQNGDDSISGGSHADSLMGGSGNDVISGGAGYDQIHGEGGNDSLWGGSTADRLYGGDGHDWISAGTNFGITVDGVWGGSGNDTLMGDAGYDLLSGGTGDDLLDGGHQADNLYGDAGNDTLLGDLGLDRLFGGDGNDLLYGGEGSDGHFGEGGNDTLWGGVGNDRFFGGQGNDLIDGGDGVDTIYGGAGFDTIHGGEGDDVLMGNFNADRFVFDDNHGHDRVVDFDADSALEVLDFSQHSSFSSTSDVLAASQQVGNDVIITTGADSSIRLQNVNLDDLDGTDFLF</sequence>
<dbReference type="OrthoDB" id="9342475at2"/>